<dbReference type="RefSeq" id="WP_151154837.1">
    <property type="nucleotide sequence ID" value="NZ_VZRA01000001.1"/>
</dbReference>
<feature type="signal peptide" evidence="1">
    <location>
        <begin position="1"/>
        <end position="20"/>
    </location>
</feature>
<evidence type="ECO:0000256" key="1">
    <source>
        <dbReference type="SAM" id="SignalP"/>
    </source>
</evidence>
<proteinExistence type="predicted"/>
<protein>
    <recommendedName>
        <fullName evidence="4">Glycosyl hydrolase family 32 N-terminal domain-containing protein</fullName>
    </recommendedName>
</protein>
<dbReference type="Proteomes" id="UP000798046">
    <property type="component" value="Unassembled WGS sequence"/>
</dbReference>
<evidence type="ECO:0008006" key="4">
    <source>
        <dbReference type="Google" id="ProtNLM"/>
    </source>
</evidence>
<evidence type="ECO:0000313" key="2">
    <source>
        <dbReference type="EMBL" id="KAB0671375.1"/>
    </source>
</evidence>
<feature type="chain" id="PRO_5047480231" description="Glycosyl hydrolase family 32 N-terminal domain-containing protein" evidence="1">
    <location>
        <begin position="21"/>
        <end position="332"/>
    </location>
</feature>
<gene>
    <name evidence="2" type="ORF">F6V30_01980</name>
</gene>
<evidence type="ECO:0000313" key="3">
    <source>
        <dbReference type="Proteomes" id="UP000798046"/>
    </source>
</evidence>
<dbReference type="InterPro" id="IPR023296">
    <property type="entry name" value="Glyco_hydro_beta-prop_sf"/>
</dbReference>
<reference evidence="2 3" key="1">
    <citation type="journal article" date="2020" name="Microorganisms">
        <title>Description of Three Novel Members in the Family Geobacteraceae, Oryzomonas japonicum gen. nov., sp. nov., Oryzomonas sagensis sp. nov., and Oryzomonas ruber sp. nov.</title>
        <authorList>
            <person name="Xu Z."/>
            <person name="Masuda Y."/>
            <person name="Hayakawa C."/>
            <person name="Ushijima N."/>
            <person name="Kawano K."/>
            <person name="Shiratori Y."/>
            <person name="Senoo K."/>
            <person name="Itoh H."/>
        </authorList>
    </citation>
    <scope>NUCLEOTIDE SEQUENCE [LARGE SCALE GENOMIC DNA]</scope>
    <source>
        <strain evidence="2 3">Red100</strain>
    </source>
</reference>
<comment type="caution">
    <text evidence="2">The sequence shown here is derived from an EMBL/GenBank/DDBJ whole genome shotgun (WGS) entry which is preliminary data.</text>
</comment>
<dbReference type="EMBL" id="VZRA01000001">
    <property type="protein sequence ID" value="KAB0671375.1"/>
    <property type="molecule type" value="Genomic_DNA"/>
</dbReference>
<accession>A0ABQ6TQV0</accession>
<keyword evidence="3" id="KW-1185">Reference proteome</keyword>
<dbReference type="SUPFAM" id="SSF75005">
    <property type="entry name" value="Arabinanase/levansucrase/invertase"/>
    <property type="match status" value="2"/>
</dbReference>
<keyword evidence="1" id="KW-0732">Signal</keyword>
<dbReference type="PANTHER" id="PTHR35279">
    <property type="match status" value="1"/>
</dbReference>
<sequence>MLQKFFYVLILCCCSACGNADSQSSTPFEDVKFAEDKMSPILVPGSAGAWNELKADTGDSLLFKDSKWWLYHSGQNSSATNLIGLHISDGLSLEGPWNDLPNNPILGLGSPGDWDENGVAHPSVIERSGQIMMYYSGFGLEGEQIGLANSTDGVSFTKFSGNPVVKLGGMGEWDSGGVDHPSIIHDGKQYVMAYRGWASGTTDIHSSIGIATSYDGINWTKNPSNPVLRPGPPGSWDDYGVLAPRLWFDSGVYNMNYSGKPNNTLLSSIGHAQATSLASWVKSNKNPIIYAGDYSWHELEWGTNVKIGNDWFMLTTAWYNDGRTVLWVGKFS</sequence>
<dbReference type="Gene3D" id="2.115.10.20">
    <property type="entry name" value="Glycosyl hydrolase domain, family 43"/>
    <property type="match status" value="3"/>
</dbReference>
<organism evidence="2 3">
    <name type="scientific">Oryzomonas sagensis</name>
    <dbReference type="NCBI Taxonomy" id="2603857"/>
    <lineage>
        <taxon>Bacteria</taxon>
        <taxon>Pseudomonadati</taxon>
        <taxon>Thermodesulfobacteriota</taxon>
        <taxon>Desulfuromonadia</taxon>
        <taxon>Geobacterales</taxon>
        <taxon>Geobacteraceae</taxon>
        <taxon>Oryzomonas</taxon>
    </lineage>
</organism>
<dbReference type="PANTHER" id="PTHR35279:SF1">
    <property type="entry name" value="ARABINANASE_LEVANSUCRASE_INVERTASE"/>
    <property type="match status" value="1"/>
</dbReference>
<name>A0ABQ6TQV0_9BACT</name>